<dbReference type="EMBL" id="BSYO01000004">
    <property type="protein sequence ID" value="GMH03677.1"/>
    <property type="molecule type" value="Genomic_DNA"/>
</dbReference>
<dbReference type="Proteomes" id="UP001279734">
    <property type="component" value="Unassembled WGS sequence"/>
</dbReference>
<proteinExistence type="predicted"/>
<evidence type="ECO:0000313" key="2">
    <source>
        <dbReference type="Proteomes" id="UP001279734"/>
    </source>
</evidence>
<protein>
    <submittedName>
        <fullName evidence="1">Uncharacterized protein</fullName>
    </submittedName>
</protein>
<sequence>MVRRTAEGLFWRGIWQVREDRLEGRPRAWSGMPLATQGNWEETEGGRASIPICLAWATKSYGGPIFFENANTSSSSILFKTLVSPIRVNNIPRSHQITLRSNHRIALANSRQCFSQISAFTDKRNSEIVLVDKILFIGDRQEFALVDVIDAAALQDLPLNEVDDASFRYDRDRDRTLDALDERRISHVANAAADSPSAYSATETQQALADWATLASSVLVTSMIAPPRSICVKPTLIENVVGSLVPSEVTMLLL</sequence>
<accession>A0AAD3S3S1</accession>
<keyword evidence="2" id="KW-1185">Reference proteome</keyword>
<comment type="caution">
    <text evidence="1">The sequence shown here is derived from an EMBL/GenBank/DDBJ whole genome shotgun (WGS) entry which is preliminary data.</text>
</comment>
<name>A0AAD3S3S1_NEPGR</name>
<evidence type="ECO:0000313" key="1">
    <source>
        <dbReference type="EMBL" id="GMH03677.1"/>
    </source>
</evidence>
<dbReference type="AlphaFoldDB" id="A0AAD3S3S1"/>
<organism evidence="1 2">
    <name type="scientific">Nepenthes gracilis</name>
    <name type="common">Slender pitcher plant</name>
    <dbReference type="NCBI Taxonomy" id="150966"/>
    <lineage>
        <taxon>Eukaryota</taxon>
        <taxon>Viridiplantae</taxon>
        <taxon>Streptophyta</taxon>
        <taxon>Embryophyta</taxon>
        <taxon>Tracheophyta</taxon>
        <taxon>Spermatophyta</taxon>
        <taxon>Magnoliopsida</taxon>
        <taxon>eudicotyledons</taxon>
        <taxon>Gunneridae</taxon>
        <taxon>Pentapetalae</taxon>
        <taxon>Caryophyllales</taxon>
        <taxon>Nepenthaceae</taxon>
        <taxon>Nepenthes</taxon>
    </lineage>
</organism>
<reference evidence="1" key="1">
    <citation type="submission" date="2023-05" db="EMBL/GenBank/DDBJ databases">
        <title>Nepenthes gracilis genome sequencing.</title>
        <authorList>
            <person name="Fukushima K."/>
        </authorList>
    </citation>
    <scope>NUCLEOTIDE SEQUENCE</scope>
    <source>
        <strain evidence="1">SING2019-196</strain>
    </source>
</reference>
<gene>
    <name evidence="1" type="ORF">Nepgr_005516</name>
</gene>